<sequence>MSQIYVYFYSALLWHRLMGNKVLSTSFPGTKKLRAYAHCSKKTQGITVLLINLDSNTTVQVRVSTESAGRLSYLNFQGLQGSKASQNVREEYHLTAKDGDLHSKVMLLNGKALNVDSSGNIPTLEPITVGSSDPTTVAPFSIVFVHIPSITVPAYKALTETLPQKTFSDRESKMSTLLKFYRPLFSIPYSTRMVQLGTHRFHSLFKPKRRIRCVSTSSHSQPSIGVGGEWKSPESRELWLQNTISRKKEVFRPKN</sequence>
<dbReference type="AlphaFoldDB" id="A0A314YBN4"/>
<evidence type="ECO:0000313" key="1">
    <source>
        <dbReference type="EMBL" id="PQQ03773.1"/>
    </source>
</evidence>
<evidence type="ECO:0008006" key="3">
    <source>
        <dbReference type="Google" id="ProtNLM"/>
    </source>
</evidence>
<evidence type="ECO:0000313" key="2">
    <source>
        <dbReference type="Proteomes" id="UP000250321"/>
    </source>
</evidence>
<proteinExistence type="predicted"/>
<organism evidence="1 2">
    <name type="scientific">Prunus yedoensis var. nudiflora</name>
    <dbReference type="NCBI Taxonomy" id="2094558"/>
    <lineage>
        <taxon>Eukaryota</taxon>
        <taxon>Viridiplantae</taxon>
        <taxon>Streptophyta</taxon>
        <taxon>Embryophyta</taxon>
        <taxon>Tracheophyta</taxon>
        <taxon>Spermatophyta</taxon>
        <taxon>Magnoliopsida</taxon>
        <taxon>eudicotyledons</taxon>
        <taxon>Gunneridae</taxon>
        <taxon>Pentapetalae</taxon>
        <taxon>rosids</taxon>
        <taxon>fabids</taxon>
        <taxon>Rosales</taxon>
        <taxon>Rosaceae</taxon>
        <taxon>Amygdaloideae</taxon>
        <taxon>Amygdaleae</taxon>
        <taxon>Prunus</taxon>
    </lineage>
</organism>
<dbReference type="InterPro" id="IPR013780">
    <property type="entry name" value="Glyco_hydro_b"/>
</dbReference>
<comment type="caution">
    <text evidence="1">The sequence shown here is derived from an EMBL/GenBank/DDBJ whole genome shotgun (WGS) entry which is preliminary data.</text>
</comment>
<name>A0A314YBN4_PRUYE</name>
<dbReference type="GO" id="GO:0004566">
    <property type="term" value="F:beta-glucuronidase activity"/>
    <property type="evidence" value="ECO:0007669"/>
    <property type="project" value="TreeGrafter"/>
</dbReference>
<dbReference type="GO" id="GO:0009505">
    <property type="term" value="C:plant-type cell wall"/>
    <property type="evidence" value="ECO:0007669"/>
    <property type="project" value="TreeGrafter"/>
</dbReference>
<dbReference type="PANTHER" id="PTHR14363:SF45">
    <property type="entry name" value="HEPARANASE-LIKE PROTEIN 3 ISOFORM X1"/>
    <property type="match status" value="1"/>
</dbReference>
<gene>
    <name evidence="1" type="ORF">Pyn_15686</name>
</gene>
<keyword evidence="2" id="KW-1185">Reference proteome</keyword>
<dbReference type="PANTHER" id="PTHR14363">
    <property type="entry name" value="HEPARANASE-RELATED"/>
    <property type="match status" value="1"/>
</dbReference>
<dbReference type="EMBL" id="PJQY01001308">
    <property type="protein sequence ID" value="PQQ03773.1"/>
    <property type="molecule type" value="Genomic_DNA"/>
</dbReference>
<reference evidence="1 2" key="1">
    <citation type="submission" date="2018-02" db="EMBL/GenBank/DDBJ databases">
        <title>Draft genome of wild Prunus yedoensis var. nudiflora.</title>
        <authorList>
            <person name="Baek S."/>
            <person name="Kim J.-H."/>
            <person name="Choi K."/>
            <person name="Kim G.-B."/>
            <person name="Cho A."/>
            <person name="Jang H."/>
            <person name="Shin C.-H."/>
            <person name="Yu H.-J."/>
            <person name="Mun J.-H."/>
        </authorList>
    </citation>
    <scope>NUCLEOTIDE SEQUENCE [LARGE SCALE GENOMIC DNA]</scope>
    <source>
        <strain evidence="2">cv. Jeju island</strain>
        <tissue evidence="1">Leaf</tissue>
    </source>
</reference>
<dbReference type="Proteomes" id="UP000250321">
    <property type="component" value="Unassembled WGS sequence"/>
</dbReference>
<dbReference type="Gene3D" id="2.60.40.1180">
    <property type="entry name" value="Golgi alpha-mannosidase II"/>
    <property type="match status" value="1"/>
</dbReference>
<protein>
    <recommendedName>
        <fullName evidence="3">Heparanase-like protein 3</fullName>
    </recommendedName>
</protein>
<dbReference type="OrthoDB" id="1727988at2759"/>
<accession>A0A314YBN4</accession>